<dbReference type="AlphaFoldDB" id="A0A1I7UCU8"/>
<dbReference type="Proteomes" id="UP000095282">
    <property type="component" value="Unplaced"/>
</dbReference>
<feature type="region of interest" description="Disordered" evidence="1">
    <location>
        <begin position="59"/>
        <end position="108"/>
    </location>
</feature>
<name>A0A1I7UCU8_9PELO</name>
<dbReference type="WBParaSite" id="Csp11.Scaffold629.g8052.t1">
    <property type="protein sequence ID" value="Csp11.Scaffold629.g8052.t1"/>
    <property type="gene ID" value="Csp11.Scaffold629.g8052"/>
</dbReference>
<accession>A0A1I7UCU8</accession>
<evidence type="ECO:0000313" key="3">
    <source>
        <dbReference type="WBParaSite" id="Csp11.Scaffold629.g8052.t1"/>
    </source>
</evidence>
<proteinExistence type="predicted"/>
<evidence type="ECO:0000313" key="2">
    <source>
        <dbReference type="Proteomes" id="UP000095282"/>
    </source>
</evidence>
<keyword evidence="2" id="KW-1185">Reference proteome</keyword>
<feature type="compositionally biased region" description="Polar residues" evidence="1">
    <location>
        <begin position="9"/>
        <end position="24"/>
    </location>
</feature>
<reference evidence="3" key="1">
    <citation type="submission" date="2016-11" db="UniProtKB">
        <authorList>
            <consortium name="WormBaseParasite"/>
        </authorList>
    </citation>
    <scope>IDENTIFICATION</scope>
</reference>
<feature type="compositionally biased region" description="Basic and acidic residues" evidence="1">
    <location>
        <begin position="86"/>
        <end position="108"/>
    </location>
</feature>
<sequence length="108" mass="12769">MMEPHRPYSANSDQAYYSDYSPPQYNGYPSFNSTSIAYYPENQRFLSEETSSRITFDFKNDVANRKRERDSSEDEDGTGMKKKKKNPETELKPARQYIKKTEKQKVYL</sequence>
<protein>
    <submittedName>
        <fullName evidence="3">Uncharacterized protein</fullName>
    </submittedName>
</protein>
<organism evidence="2 3">
    <name type="scientific">Caenorhabditis tropicalis</name>
    <dbReference type="NCBI Taxonomy" id="1561998"/>
    <lineage>
        <taxon>Eukaryota</taxon>
        <taxon>Metazoa</taxon>
        <taxon>Ecdysozoa</taxon>
        <taxon>Nematoda</taxon>
        <taxon>Chromadorea</taxon>
        <taxon>Rhabditida</taxon>
        <taxon>Rhabditina</taxon>
        <taxon>Rhabditomorpha</taxon>
        <taxon>Rhabditoidea</taxon>
        <taxon>Rhabditidae</taxon>
        <taxon>Peloderinae</taxon>
        <taxon>Caenorhabditis</taxon>
    </lineage>
</organism>
<evidence type="ECO:0000256" key="1">
    <source>
        <dbReference type="SAM" id="MobiDB-lite"/>
    </source>
</evidence>
<feature type="region of interest" description="Disordered" evidence="1">
    <location>
        <begin position="1"/>
        <end position="24"/>
    </location>
</feature>
<feature type="compositionally biased region" description="Basic and acidic residues" evidence="1">
    <location>
        <begin position="59"/>
        <end position="70"/>
    </location>
</feature>